<dbReference type="OMA" id="MKMENSH"/>
<organism evidence="1 2">
    <name type="scientific">Dictyostelium purpureum</name>
    <name type="common">Slime mold</name>
    <dbReference type="NCBI Taxonomy" id="5786"/>
    <lineage>
        <taxon>Eukaryota</taxon>
        <taxon>Amoebozoa</taxon>
        <taxon>Evosea</taxon>
        <taxon>Eumycetozoa</taxon>
        <taxon>Dictyostelia</taxon>
        <taxon>Dictyosteliales</taxon>
        <taxon>Dictyosteliaceae</taxon>
        <taxon>Dictyostelium</taxon>
    </lineage>
</organism>
<dbReference type="FunCoup" id="F0ZNF4">
    <property type="interactions" value="937"/>
</dbReference>
<reference evidence="2" key="1">
    <citation type="journal article" date="2011" name="Genome Biol.">
        <title>Comparative genomics of the social amoebae Dictyostelium discoideum and Dictyostelium purpureum.</title>
        <authorList>
            <consortium name="US DOE Joint Genome Institute (JGI-PGF)"/>
            <person name="Sucgang R."/>
            <person name="Kuo A."/>
            <person name="Tian X."/>
            <person name="Salerno W."/>
            <person name="Parikh A."/>
            <person name="Feasley C.L."/>
            <person name="Dalin E."/>
            <person name="Tu H."/>
            <person name="Huang E."/>
            <person name="Barry K."/>
            <person name="Lindquist E."/>
            <person name="Shapiro H."/>
            <person name="Bruce D."/>
            <person name="Schmutz J."/>
            <person name="Salamov A."/>
            <person name="Fey P."/>
            <person name="Gaudet P."/>
            <person name="Anjard C."/>
            <person name="Babu M.M."/>
            <person name="Basu S."/>
            <person name="Bushmanova Y."/>
            <person name="van der Wel H."/>
            <person name="Katoh-Kurasawa M."/>
            <person name="Dinh C."/>
            <person name="Coutinho P.M."/>
            <person name="Saito T."/>
            <person name="Elias M."/>
            <person name="Schaap P."/>
            <person name="Kay R.R."/>
            <person name="Henrissat B."/>
            <person name="Eichinger L."/>
            <person name="Rivero F."/>
            <person name="Putnam N.H."/>
            <person name="West C.M."/>
            <person name="Loomis W.F."/>
            <person name="Chisholm R.L."/>
            <person name="Shaulsky G."/>
            <person name="Strassmann J.E."/>
            <person name="Queller D.C."/>
            <person name="Kuspa A."/>
            <person name="Grigoriev I.V."/>
        </authorList>
    </citation>
    <scope>NUCLEOTIDE SEQUENCE [LARGE SCALE GENOMIC DNA]</scope>
    <source>
        <strain evidence="2">QSDP1</strain>
    </source>
</reference>
<name>F0ZNF4_DICPU</name>
<dbReference type="GeneID" id="10499716"/>
<dbReference type="KEGG" id="dpp:DICPUDRAFT_79724"/>
<dbReference type="OrthoDB" id="10482661at2759"/>
<dbReference type="RefSeq" id="XP_003288958.1">
    <property type="nucleotide sequence ID" value="XM_003288910.1"/>
</dbReference>
<protein>
    <submittedName>
        <fullName evidence="1">Uncharacterized protein</fullName>
    </submittedName>
</protein>
<dbReference type="Proteomes" id="UP000001064">
    <property type="component" value="Unassembled WGS sequence"/>
</dbReference>
<proteinExistence type="predicted"/>
<dbReference type="EMBL" id="GL871094">
    <property type="protein sequence ID" value="EGC34522.1"/>
    <property type="molecule type" value="Genomic_DNA"/>
</dbReference>
<dbReference type="eggNOG" id="ENOG502RIBM">
    <property type="taxonomic scope" value="Eukaryota"/>
</dbReference>
<keyword evidence="2" id="KW-1185">Reference proteome</keyword>
<dbReference type="AlphaFoldDB" id="F0ZNF4"/>
<dbReference type="InParanoid" id="F0ZNF4"/>
<gene>
    <name evidence="1" type="ORF">DICPUDRAFT_79724</name>
</gene>
<evidence type="ECO:0000313" key="1">
    <source>
        <dbReference type="EMBL" id="EGC34522.1"/>
    </source>
</evidence>
<evidence type="ECO:0000313" key="2">
    <source>
        <dbReference type="Proteomes" id="UP000001064"/>
    </source>
</evidence>
<accession>F0ZNF4</accession>
<sequence>MRVLNLFSNQNKDLKNNILNDETIKNSKVPEEVIDAAVHYLVNGPIHANALVLRWDEDGIRERVKQSDSARVDHDTVKSSIKEFIEKNDNKGNKIHGSGDLYSFDSHRQLMDCLLHLKKRFNWICFSDHADNSPRYPVVHIYGLMKIDGGHVESSDMTDFNYF</sequence>
<dbReference type="VEuPathDB" id="AmoebaDB:DICPUDRAFT_79724"/>